<proteinExistence type="inferred from homology"/>
<dbReference type="OrthoDB" id="2132067at2759"/>
<evidence type="ECO:0000313" key="12">
    <source>
        <dbReference type="EMBL" id="RNA38410.1"/>
    </source>
</evidence>
<feature type="transmembrane region" description="Helical" evidence="10">
    <location>
        <begin position="279"/>
        <end position="297"/>
    </location>
</feature>
<keyword evidence="3 9" id="KW-0812">Transmembrane</keyword>
<feature type="transmembrane region" description="Helical" evidence="10">
    <location>
        <begin position="317"/>
        <end position="342"/>
    </location>
</feature>
<dbReference type="Proteomes" id="UP000276133">
    <property type="component" value="Unassembled WGS sequence"/>
</dbReference>
<keyword evidence="8 9" id="KW-0807">Transducer</keyword>
<dbReference type="PRINTS" id="PR01012">
    <property type="entry name" value="NRPEPTIDEYR"/>
</dbReference>
<dbReference type="GO" id="GO:0005634">
    <property type="term" value="C:nucleus"/>
    <property type="evidence" value="ECO:0007669"/>
    <property type="project" value="InterPro"/>
</dbReference>
<dbReference type="Gene3D" id="1.20.1070.10">
    <property type="entry name" value="Rhodopsin 7-helix transmembrane proteins"/>
    <property type="match status" value="1"/>
</dbReference>
<feature type="transmembrane region" description="Helical" evidence="10">
    <location>
        <begin position="153"/>
        <end position="173"/>
    </location>
</feature>
<dbReference type="InterPro" id="IPR009524">
    <property type="entry name" value="CFAP68"/>
</dbReference>
<dbReference type="GO" id="GO:0005886">
    <property type="term" value="C:plasma membrane"/>
    <property type="evidence" value="ECO:0007669"/>
    <property type="project" value="TreeGrafter"/>
</dbReference>
<dbReference type="PROSITE" id="PS00237">
    <property type="entry name" value="G_PROTEIN_RECEP_F1_1"/>
    <property type="match status" value="1"/>
</dbReference>
<dbReference type="InterPro" id="IPR000276">
    <property type="entry name" value="GPCR_Rhodpsn"/>
</dbReference>
<dbReference type="SMART" id="SM01381">
    <property type="entry name" value="7TM_GPCR_Srsx"/>
    <property type="match status" value="1"/>
</dbReference>
<dbReference type="PANTHER" id="PTHR45695">
    <property type="entry name" value="LEUCOKININ RECEPTOR-RELATED"/>
    <property type="match status" value="1"/>
</dbReference>
<feature type="transmembrane region" description="Helical" evidence="10">
    <location>
        <begin position="203"/>
        <end position="226"/>
    </location>
</feature>
<evidence type="ECO:0000256" key="1">
    <source>
        <dbReference type="ARBA" id="ARBA00004141"/>
    </source>
</evidence>
<evidence type="ECO:0000256" key="10">
    <source>
        <dbReference type="SAM" id="Phobius"/>
    </source>
</evidence>
<feature type="domain" description="G-protein coupled receptors family 1 profile" evidence="11">
    <location>
        <begin position="53"/>
        <end position="339"/>
    </location>
</feature>
<keyword evidence="4 10" id="KW-1133">Transmembrane helix</keyword>
<name>A0A3M7SRZ3_BRAPC</name>
<gene>
    <name evidence="12" type="ORF">BpHYR1_013459</name>
</gene>
<protein>
    <submittedName>
        <fullName evidence="12">Gastrin cholecystokinin type B receptor-like</fullName>
    </submittedName>
</protein>
<keyword evidence="5 9" id="KW-0297">G-protein coupled receptor</keyword>
<feature type="transmembrane region" description="Helical" evidence="10">
    <location>
        <begin position="114"/>
        <end position="132"/>
    </location>
</feature>
<evidence type="ECO:0000256" key="7">
    <source>
        <dbReference type="ARBA" id="ARBA00023170"/>
    </source>
</evidence>
<dbReference type="PROSITE" id="PS50262">
    <property type="entry name" value="G_PROTEIN_RECEP_F1_2"/>
    <property type="match status" value="1"/>
</dbReference>
<dbReference type="SUPFAM" id="SSF81321">
    <property type="entry name" value="Family A G protein-coupled receptor-like"/>
    <property type="match status" value="1"/>
</dbReference>
<dbReference type="GO" id="GO:0030317">
    <property type="term" value="P:flagellated sperm motility"/>
    <property type="evidence" value="ECO:0007669"/>
    <property type="project" value="InterPro"/>
</dbReference>
<evidence type="ECO:0000313" key="13">
    <source>
        <dbReference type="Proteomes" id="UP000276133"/>
    </source>
</evidence>
<dbReference type="AlphaFoldDB" id="A0A3M7SRZ3"/>
<keyword evidence="13" id="KW-1185">Reference proteome</keyword>
<evidence type="ECO:0000256" key="6">
    <source>
        <dbReference type="ARBA" id="ARBA00023136"/>
    </source>
</evidence>
<sequence length="542" mass="63608">MKNLTFLFNTSMDYDLDYDLFYMDEQKYMLQWLIKFIPSVLIYSLTFILGFFGNLLVIFSIIYLKKLQSITNLFLLSLATADLLLIIICVPIKITEFFTNEWLFGPAMCNVFHYMQFFTAICSVINLTMMSLERYLAILHPLRAKYTCTRKRAKIIILVIWNLSMIAAFPVVLGKEAVKTGIKRQVYICIRVWSPISWKIFEIYRSSIILIIPLSIMIFTYTKICVKLWKMPDSRRKLTESISLQAIKSDETEKGSMVPKKNMRMASVRCDDETTRKQIIKMLICIIAIFFVSWSPLTINNLLVSFKILPNVNHGILWYLRISFFVLSYVNSCINPIVYSFMSKNFREGFRHIIGKVLKCWKKAPKTISEKFDTQENNKFEIKSSSESQEQTKSLICGTNRTQISTFFLSKRVLIMSQNLHHPDKNRTGINRYRCDVLENNWNEDRHDKHYVRQHQPLSLSYGYAYETTHSELNTNSSKYVPGTLQEKAAYLPVHRVVAYPGHQPEVVHQPRENTYETESRVNYLNPKLKLFPIYFERLIKD</sequence>
<evidence type="ECO:0000256" key="3">
    <source>
        <dbReference type="ARBA" id="ARBA00022692"/>
    </source>
</evidence>
<accession>A0A3M7SRZ3</accession>
<dbReference type="STRING" id="10195.A0A3M7SRZ3"/>
<dbReference type="Pfam" id="PF00001">
    <property type="entry name" value="7tm_1"/>
    <property type="match status" value="1"/>
</dbReference>
<dbReference type="PANTHER" id="PTHR45695:SF15">
    <property type="entry name" value="OPSIN RH2"/>
    <property type="match status" value="1"/>
</dbReference>
<feature type="transmembrane region" description="Helical" evidence="10">
    <location>
        <begin position="73"/>
        <end position="94"/>
    </location>
</feature>
<evidence type="ECO:0000256" key="4">
    <source>
        <dbReference type="ARBA" id="ARBA00022989"/>
    </source>
</evidence>
<dbReference type="InterPro" id="IPR017452">
    <property type="entry name" value="GPCR_Rhodpsn_7TM"/>
</dbReference>
<evidence type="ECO:0000256" key="9">
    <source>
        <dbReference type="RuleBase" id="RU000688"/>
    </source>
</evidence>
<dbReference type="GO" id="GO:0004983">
    <property type="term" value="F:neuropeptide Y receptor activity"/>
    <property type="evidence" value="ECO:0007669"/>
    <property type="project" value="InterPro"/>
</dbReference>
<evidence type="ECO:0000256" key="5">
    <source>
        <dbReference type="ARBA" id="ARBA00023040"/>
    </source>
</evidence>
<evidence type="ECO:0000256" key="2">
    <source>
        <dbReference type="ARBA" id="ARBA00010663"/>
    </source>
</evidence>
<dbReference type="InterPro" id="IPR000611">
    <property type="entry name" value="NPY_rcpt"/>
</dbReference>
<evidence type="ECO:0000259" key="11">
    <source>
        <dbReference type="PROSITE" id="PS50262"/>
    </source>
</evidence>
<keyword evidence="7 9" id="KW-0675">Receptor</keyword>
<evidence type="ECO:0000256" key="8">
    <source>
        <dbReference type="ARBA" id="ARBA00023224"/>
    </source>
</evidence>
<reference evidence="12 13" key="1">
    <citation type="journal article" date="2018" name="Sci. Rep.">
        <title>Genomic signatures of local adaptation to the degree of environmental predictability in rotifers.</title>
        <authorList>
            <person name="Franch-Gras L."/>
            <person name="Hahn C."/>
            <person name="Garcia-Roger E.M."/>
            <person name="Carmona M.J."/>
            <person name="Serra M."/>
            <person name="Gomez A."/>
        </authorList>
    </citation>
    <scope>NUCLEOTIDE SEQUENCE [LARGE SCALE GENOMIC DNA]</scope>
    <source>
        <strain evidence="12">HYR1</strain>
    </source>
</reference>
<comment type="similarity">
    <text evidence="2 9">Belongs to the G-protein coupled receptor 1 family.</text>
</comment>
<comment type="subcellular location">
    <subcellularLocation>
        <location evidence="1">Membrane</location>
        <topology evidence="1">Multi-pass membrane protein</topology>
    </subcellularLocation>
</comment>
<dbReference type="EMBL" id="REGN01000875">
    <property type="protein sequence ID" value="RNA38410.1"/>
    <property type="molecule type" value="Genomic_DNA"/>
</dbReference>
<feature type="transmembrane region" description="Helical" evidence="10">
    <location>
        <begin position="40"/>
        <end position="64"/>
    </location>
</feature>
<keyword evidence="6 10" id="KW-0472">Membrane</keyword>
<organism evidence="12 13">
    <name type="scientific">Brachionus plicatilis</name>
    <name type="common">Marine rotifer</name>
    <name type="synonym">Brachionus muelleri</name>
    <dbReference type="NCBI Taxonomy" id="10195"/>
    <lineage>
        <taxon>Eukaryota</taxon>
        <taxon>Metazoa</taxon>
        <taxon>Spiralia</taxon>
        <taxon>Gnathifera</taxon>
        <taxon>Rotifera</taxon>
        <taxon>Eurotatoria</taxon>
        <taxon>Monogononta</taxon>
        <taxon>Pseudotrocha</taxon>
        <taxon>Ploima</taxon>
        <taxon>Brachionidae</taxon>
        <taxon>Brachionus</taxon>
    </lineage>
</organism>
<comment type="caution">
    <text evidence="12">The sequence shown here is derived from an EMBL/GenBank/DDBJ whole genome shotgun (WGS) entry which is preliminary data.</text>
</comment>
<dbReference type="Pfam" id="PF06608">
    <property type="entry name" value="CFAP68"/>
    <property type="match status" value="1"/>
</dbReference>
<dbReference type="PRINTS" id="PR00237">
    <property type="entry name" value="GPCRRHODOPSN"/>
</dbReference>